<keyword evidence="6 7" id="KW-0472">Membrane</keyword>
<keyword evidence="5 7" id="KW-1133">Transmembrane helix</keyword>
<feature type="transmembrane region" description="Helical" evidence="7">
    <location>
        <begin position="112"/>
        <end position="135"/>
    </location>
</feature>
<dbReference type="GO" id="GO:1904491">
    <property type="term" value="P:protein localization to ciliary transition zone"/>
    <property type="evidence" value="ECO:0007669"/>
    <property type="project" value="TreeGrafter"/>
</dbReference>
<dbReference type="GO" id="GO:0016020">
    <property type="term" value="C:membrane"/>
    <property type="evidence" value="ECO:0007669"/>
    <property type="project" value="UniProtKB-SubCell"/>
</dbReference>
<feature type="transmembrane region" description="Helical" evidence="7">
    <location>
        <begin position="84"/>
        <end position="106"/>
    </location>
</feature>
<feature type="transmembrane region" description="Helical" evidence="7">
    <location>
        <begin position="12"/>
        <end position="29"/>
    </location>
</feature>
<evidence type="ECO:0000256" key="7">
    <source>
        <dbReference type="SAM" id="Phobius"/>
    </source>
</evidence>
<protein>
    <recommendedName>
        <fullName evidence="2">Transmembrane protein 107</fullName>
    </recommendedName>
</protein>
<evidence type="ECO:0000256" key="6">
    <source>
        <dbReference type="ARBA" id="ARBA00023136"/>
    </source>
</evidence>
<reference evidence="8" key="1">
    <citation type="submission" date="2025-08" db="UniProtKB">
        <authorList>
            <consortium name="Ensembl"/>
        </authorList>
    </citation>
    <scope>IDENTIFICATION</scope>
</reference>
<dbReference type="Ensembl" id="ENSCCRT00020064890.1">
    <property type="protein sequence ID" value="ENSCCRP00020058881.1"/>
    <property type="gene ID" value="ENSCCRG00020027931.1"/>
</dbReference>
<dbReference type="InterPro" id="IPR029248">
    <property type="entry name" value="TMEM107"/>
</dbReference>
<keyword evidence="4" id="KW-0970">Cilium biogenesis/degradation</keyword>
<evidence type="ECO:0000256" key="1">
    <source>
        <dbReference type="ARBA" id="ARBA00004141"/>
    </source>
</evidence>
<organism evidence="8 9">
    <name type="scientific">Cyprinus carpio</name>
    <name type="common">Common carp</name>
    <dbReference type="NCBI Taxonomy" id="7962"/>
    <lineage>
        <taxon>Eukaryota</taxon>
        <taxon>Metazoa</taxon>
        <taxon>Chordata</taxon>
        <taxon>Craniata</taxon>
        <taxon>Vertebrata</taxon>
        <taxon>Euteleostomi</taxon>
        <taxon>Actinopterygii</taxon>
        <taxon>Neopterygii</taxon>
        <taxon>Teleostei</taxon>
        <taxon>Ostariophysi</taxon>
        <taxon>Cypriniformes</taxon>
        <taxon>Cyprinidae</taxon>
        <taxon>Cyprininae</taxon>
        <taxon>Cyprinus</taxon>
    </lineage>
</organism>
<name>A0A8C2FPE7_CYPCA</name>
<dbReference type="PANTHER" id="PTHR34341">
    <property type="entry name" value="TRANSMEMBRANE PROTEIN 107"/>
    <property type="match status" value="1"/>
</dbReference>
<evidence type="ECO:0000256" key="5">
    <source>
        <dbReference type="ARBA" id="ARBA00022989"/>
    </source>
</evidence>
<comment type="subcellular location">
    <subcellularLocation>
        <location evidence="1">Membrane</location>
        <topology evidence="1">Multi-pass membrane protein</topology>
    </subcellularLocation>
</comment>
<proteinExistence type="predicted"/>
<evidence type="ECO:0000256" key="4">
    <source>
        <dbReference type="ARBA" id="ARBA00022794"/>
    </source>
</evidence>
<evidence type="ECO:0000313" key="9">
    <source>
        <dbReference type="Proteomes" id="UP000694701"/>
    </source>
</evidence>
<evidence type="ECO:0000313" key="8">
    <source>
        <dbReference type="Ensembl" id="ENSCCRP00020058881.1"/>
    </source>
</evidence>
<dbReference type="Proteomes" id="UP000694701">
    <property type="component" value="Unplaced"/>
</dbReference>
<feature type="transmembrane region" description="Helical" evidence="7">
    <location>
        <begin position="53"/>
        <end position="72"/>
    </location>
</feature>
<evidence type="ECO:0000256" key="2">
    <source>
        <dbReference type="ARBA" id="ARBA00015652"/>
    </source>
</evidence>
<dbReference type="Pfam" id="PF14995">
    <property type="entry name" value="TMEM107"/>
    <property type="match status" value="1"/>
</dbReference>
<dbReference type="GO" id="GO:1905515">
    <property type="term" value="P:non-motile cilium assembly"/>
    <property type="evidence" value="ECO:0007669"/>
    <property type="project" value="TreeGrafter"/>
</dbReference>
<evidence type="ECO:0000256" key="3">
    <source>
        <dbReference type="ARBA" id="ARBA00022692"/>
    </source>
</evidence>
<keyword evidence="3 7" id="KW-0812">Transmembrane</keyword>
<dbReference type="AlphaFoldDB" id="A0A8C2FPE7"/>
<sequence length="138" mass="15527">MSALKSLVPARFLTLAAHLVIVITIFWSRDNNIQSCLPLEFTEEQFRTEDTQLLVALSVTLGLFVIELTGFLSGVSMFNSNQALLISSALISHSSACVSLSCFVFQQWPCWTYWIIFSFCSVIPALFEFFLLVSLRSM</sequence>
<dbReference type="PANTHER" id="PTHR34341:SF1">
    <property type="entry name" value="TRANSMEMBRANE PROTEIN 107"/>
    <property type="match status" value="1"/>
</dbReference>
<accession>A0A8C2FPE7</accession>
<dbReference type="GO" id="GO:0036038">
    <property type="term" value="C:MKS complex"/>
    <property type="evidence" value="ECO:0007669"/>
    <property type="project" value="TreeGrafter"/>
</dbReference>